<keyword evidence="1" id="KW-0611">Plant defense</keyword>
<feature type="domain" description="DUF7377" evidence="2">
    <location>
        <begin position="451"/>
        <end position="483"/>
    </location>
</feature>
<dbReference type="EMBL" id="JACGWO010000006">
    <property type="protein sequence ID" value="KAK4425670.1"/>
    <property type="molecule type" value="Genomic_DNA"/>
</dbReference>
<evidence type="ECO:0000259" key="2">
    <source>
        <dbReference type="Pfam" id="PF24093"/>
    </source>
</evidence>
<sequence>MSTDNASKVVNGALPHLELLDICNCPNMSSIPSHGLPSLKELSIDRVERGGALLLHDNQRLRSLSIFTCPSLTHIEVSGQIPQSIEDIYIDGCDKLKSIQISTGDNSLRSLRWFRVSGCRELTDISITMLETCTSIEYMEITECHNLVTLDRVRMPSCLSDLDISGCSKLRSLPKGCLNNRLSYLRDLSIGPFSEEMGLASFCEIFQGIQQLHSSLTTLKLYGWPHFDSLPDQFQHLTALTNFLLRDFGMETLPEWFGNLSCLQHLSFTRCKRLRHLPSKEAILRLTKLSEIFIDECQTLSERCKPEQSEWYKISHIRIISTRRDYCKYATGNRVAADRLADMACGTRENKLLEPNEMQSDRIDRENSRTSPAIASLKDTLNLDSACEPPASMPSSCRRQVWGNVVQSLTQLYPYRYSQLPEKLVSNLRKHYDSLPLNYAQAGFEMFDEEVNASGSLFKLTFACNFAIISWAAMSRALDSSLIRHFFSE</sequence>
<dbReference type="InterPro" id="IPR032675">
    <property type="entry name" value="LRR_dom_sf"/>
</dbReference>
<dbReference type="Gene3D" id="3.80.10.10">
    <property type="entry name" value="Ribonuclease Inhibitor"/>
    <property type="match status" value="2"/>
</dbReference>
<gene>
    <name evidence="3" type="ORF">Salat_1761000</name>
</gene>
<proteinExistence type="predicted"/>
<keyword evidence="4" id="KW-1185">Reference proteome</keyword>
<dbReference type="PANTHER" id="PTHR36766:SF70">
    <property type="entry name" value="DISEASE RESISTANCE PROTEIN RGA4"/>
    <property type="match status" value="1"/>
</dbReference>
<dbReference type="GO" id="GO:0006952">
    <property type="term" value="P:defense response"/>
    <property type="evidence" value="ECO:0007669"/>
    <property type="project" value="UniProtKB-KW"/>
</dbReference>
<dbReference type="SUPFAM" id="SSF52058">
    <property type="entry name" value="L domain-like"/>
    <property type="match status" value="1"/>
</dbReference>
<dbReference type="AlphaFoldDB" id="A0AAE1Y8X3"/>
<dbReference type="InterPro" id="IPR055801">
    <property type="entry name" value="DUF7377"/>
</dbReference>
<accession>A0AAE1Y8X3</accession>
<reference evidence="3" key="2">
    <citation type="journal article" date="2024" name="Plant">
        <title>Genomic evolution and insights into agronomic trait innovations of Sesamum species.</title>
        <authorList>
            <person name="Miao H."/>
            <person name="Wang L."/>
            <person name="Qu L."/>
            <person name="Liu H."/>
            <person name="Sun Y."/>
            <person name="Le M."/>
            <person name="Wang Q."/>
            <person name="Wei S."/>
            <person name="Zheng Y."/>
            <person name="Lin W."/>
            <person name="Duan Y."/>
            <person name="Cao H."/>
            <person name="Xiong S."/>
            <person name="Wang X."/>
            <person name="Wei L."/>
            <person name="Li C."/>
            <person name="Ma Q."/>
            <person name="Ju M."/>
            <person name="Zhao R."/>
            <person name="Li G."/>
            <person name="Mu C."/>
            <person name="Tian Q."/>
            <person name="Mei H."/>
            <person name="Zhang T."/>
            <person name="Gao T."/>
            <person name="Zhang H."/>
        </authorList>
    </citation>
    <scope>NUCLEOTIDE SEQUENCE</scope>
    <source>
        <strain evidence="3">3651</strain>
    </source>
</reference>
<name>A0AAE1Y8X3_9LAMI</name>
<dbReference type="Proteomes" id="UP001293254">
    <property type="component" value="Unassembled WGS sequence"/>
</dbReference>
<evidence type="ECO:0000313" key="3">
    <source>
        <dbReference type="EMBL" id="KAK4425670.1"/>
    </source>
</evidence>
<dbReference type="PANTHER" id="PTHR36766">
    <property type="entry name" value="PLANT BROAD-SPECTRUM MILDEW RESISTANCE PROTEIN RPW8"/>
    <property type="match status" value="1"/>
</dbReference>
<protein>
    <recommendedName>
        <fullName evidence="2">DUF7377 domain-containing protein</fullName>
    </recommendedName>
</protein>
<reference evidence="3" key="1">
    <citation type="submission" date="2020-06" db="EMBL/GenBank/DDBJ databases">
        <authorList>
            <person name="Li T."/>
            <person name="Hu X."/>
            <person name="Zhang T."/>
            <person name="Song X."/>
            <person name="Zhang H."/>
            <person name="Dai N."/>
            <person name="Sheng W."/>
            <person name="Hou X."/>
            <person name="Wei L."/>
        </authorList>
    </citation>
    <scope>NUCLEOTIDE SEQUENCE</scope>
    <source>
        <strain evidence="3">3651</strain>
        <tissue evidence="3">Leaf</tissue>
    </source>
</reference>
<organism evidence="3 4">
    <name type="scientific">Sesamum alatum</name>
    <dbReference type="NCBI Taxonomy" id="300844"/>
    <lineage>
        <taxon>Eukaryota</taxon>
        <taxon>Viridiplantae</taxon>
        <taxon>Streptophyta</taxon>
        <taxon>Embryophyta</taxon>
        <taxon>Tracheophyta</taxon>
        <taxon>Spermatophyta</taxon>
        <taxon>Magnoliopsida</taxon>
        <taxon>eudicotyledons</taxon>
        <taxon>Gunneridae</taxon>
        <taxon>Pentapetalae</taxon>
        <taxon>asterids</taxon>
        <taxon>lamiids</taxon>
        <taxon>Lamiales</taxon>
        <taxon>Pedaliaceae</taxon>
        <taxon>Sesamum</taxon>
    </lineage>
</organism>
<comment type="caution">
    <text evidence="3">The sequence shown here is derived from an EMBL/GenBank/DDBJ whole genome shotgun (WGS) entry which is preliminary data.</text>
</comment>
<evidence type="ECO:0000313" key="4">
    <source>
        <dbReference type="Proteomes" id="UP001293254"/>
    </source>
</evidence>
<dbReference type="Pfam" id="PF24093">
    <property type="entry name" value="DUF7377"/>
    <property type="match status" value="1"/>
</dbReference>
<evidence type="ECO:0000256" key="1">
    <source>
        <dbReference type="ARBA" id="ARBA00022821"/>
    </source>
</evidence>